<keyword evidence="1" id="KW-0732">Signal</keyword>
<name>A0A2S6GBJ7_9PSEU</name>
<keyword evidence="3" id="KW-1185">Reference proteome</keyword>
<organism evidence="2 3">
    <name type="scientific">Actinokineospora auranticolor</name>
    <dbReference type="NCBI Taxonomy" id="155976"/>
    <lineage>
        <taxon>Bacteria</taxon>
        <taxon>Bacillati</taxon>
        <taxon>Actinomycetota</taxon>
        <taxon>Actinomycetes</taxon>
        <taxon>Pseudonocardiales</taxon>
        <taxon>Pseudonocardiaceae</taxon>
        <taxon>Actinokineospora</taxon>
    </lineage>
</organism>
<dbReference type="AlphaFoldDB" id="A0A2S6GBJ7"/>
<proteinExistence type="predicted"/>
<feature type="chain" id="PRO_5015782603" description="Camelysin-like metallo-endopeptidase" evidence="1">
    <location>
        <begin position="34"/>
        <end position="223"/>
    </location>
</feature>
<dbReference type="RefSeq" id="WP_245931820.1">
    <property type="nucleotide sequence ID" value="NZ_CP154825.1"/>
</dbReference>
<evidence type="ECO:0000313" key="3">
    <source>
        <dbReference type="Proteomes" id="UP000239203"/>
    </source>
</evidence>
<comment type="caution">
    <text evidence="2">The sequence shown here is derived from an EMBL/GenBank/DDBJ whole genome shotgun (WGS) entry which is preliminary data.</text>
</comment>
<sequence>MGHYKRSRVALTTAVSAVTAAVALVAGATPALALTSAGLANAGSASYNSGGPVTIAPIAQCRVEGPTSASSNLISANGVRFGAAQSKCTTTVIDPQQSLTRTKSETNGSSFELSALVLLGGPRVKIGAYRATCTADNDGTTAGWSFANISGVGTLPNPLPNDYVVQLKSLVGVSLATITFNEVDFPEPNDGSITLNIAHIRFLPASGITGEVVVGSTACSPTP</sequence>
<dbReference type="Proteomes" id="UP000239203">
    <property type="component" value="Unassembled WGS sequence"/>
</dbReference>
<feature type="signal peptide" evidence="1">
    <location>
        <begin position="1"/>
        <end position="33"/>
    </location>
</feature>
<evidence type="ECO:0008006" key="4">
    <source>
        <dbReference type="Google" id="ProtNLM"/>
    </source>
</evidence>
<gene>
    <name evidence="2" type="ORF">CLV40_1463</name>
</gene>
<evidence type="ECO:0000313" key="2">
    <source>
        <dbReference type="EMBL" id="PPK60907.1"/>
    </source>
</evidence>
<protein>
    <recommendedName>
        <fullName evidence="4">Camelysin-like metallo-endopeptidase</fullName>
    </recommendedName>
</protein>
<reference evidence="2 3" key="1">
    <citation type="submission" date="2018-02" db="EMBL/GenBank/DDBJ databases">
        <title>Genomic Encyclopedia of Archaeal and Bacterial Type Strains, Phase II (KMG-II): from individual species to whole genera.</title>
        <authorList>
            <person name="Goeker M."/>
        </authorList>
    </citation>
    <scope>NUCLEOTIDE SEQUENCE [LARGE SCALE GENOMIC DNA]</scope>
    <source>
        <strain evidence="2 3">YU 961-1</strain>
    </source>
</reference>
<accession>A0A2S6GBJ7</accession>
<dbReference type="EMBL" id="PTIX01000046">
    <property type="protein sequence ID" value="PPK60907.1"/>
    <property type="molecule type" value="Genomic_DNA"/>
</dbReference>
<evidence type="ECO:0000256" key="1">
    <source>
        <dbReference type="SAM" id="SignalP"/>
    </source>
</evidence>